<evidence type="ECO:0000256" key="6">
    <source>
        <dbReference type="RuleBase" id="RU004453"/>
    </source>
</evidence>
<keyword evidence="7" id="KW-0732">Signal</keyword>
<organism evidence="9 10">
    <name type="scientific">Daejeonella rubra</name>
    <dbReference type="NCBI Taxonomy" id="990371"/>
    <lineage>
        <taxon>Bacteria</taxon>
        <taxon>Pseudomonadati</taxon>
        <taxon>Bacteroidota</taxon>
        <taxon>Sphingobacteriia</taxon>
        <taxon>Sphingobacteriales</taxon>
        <taxon>Sphingobacteriaceae</taxon>
        <taxon>Daejeonella</taxon>
    </lineage>
</organism>
<dbReference type="GO" id="GO:0005576">
    <property type="term" value="C:extracellular region"/>
    <property type="evidence" value="ECO:0007669"/>
    <property type="project" value="TreeGrafter"/>
</dbReference>
<feature type="domain" description="GH18" evidence="8">
    <location>
        <begin position="43"/>
        <end position="338"/>
    </location>
</feature>
<dbReference type="GO" id="GO:0006032">
    <property type="term" value="P:chitin catabolic process"/>
    <property type="evidence" value="ECO:0007669"/>
    <property type="project" value="TreeGrafter"/>
</dbReference>
<dbReference type="PANTHER" id="PTHR11177:SF317">
    <property type="entry name" value="CHITINASE 12-RELATED"/>
    <property type="match status" value="1"/>
</dbReference>
<dbReference type="SUPFAM" id="SSF51445">
    <property type="entry name" value="(Trans)glycosidases"/>
    <property type="match status" value="1"/>
</dbReference>
<dbReference type="PROSITE" id="PS01095">
    <property type="entry name" value="GH18_1"/>
    <property type="match status" value="1"/>
</dbReference>
<accession>A0A1G9PZ56</accession>
<comment type="catalytic activity">
    <reaction evidence="1">
        <text>Random endo-hydrolysis of N-acetyl-beta-D-glucosaminide (1-&gt;4)-beta-linkages in chitin and chitodextrins.</text>
        <dbReference type="EC" id="3.2.1.14"/>
    </reaction>
</comment>
<keyword evidence="10" id="KW-1185">Reference proteome</keyword>
<sequence length="340" mass="37445">MKKYILFILVISLGLNACKKNGGSAPTPAPITPKSTYVSDRSYKIVAYFPSYRNPDSIDASKYKMITHLYYAFLNPDESGNLKTLAEPARFSKVISIAKSNGVKVGISVSGPDATFVSLAANASSRTNLVKNVLAFVKQYNLDGVDMDWEYPRTSNGSDLTYNSLIKELSDTLHNNSKYLSAAVTAGVYAGAVRDGVRSDTYNYIDFFNIMSYDGMGWDKSDLKQHSSYNMAVSSLDTWLVLKGLPKEKAVLGIASYGRNSLNVAAGYREFINAGANSEIDSAMYKGAMYYYNGTGTIRNKTLLSKERANGIMLWEFYFDTNGKTSLLKSVNDALGRVYN</sequence>
<evidence type="ECO:0000313" key="9">
    <source>
        <dbReference type="EMBL" id="SDM03771.1"/>
    </source>
</evidence>
<keyword evidence="4 5" id="KW-0326">Glycosidase</keyword>
<feature type="signal peptide" evidence="7">
    <location>
        <begin position="1"/>
        <end position="17"/>
    </location>
</feature>
<dbReference type="GO" id="GO:0008061">
    <property type="term" value="F:chitin binding"/>
    <property type="evidence" value="ECO:0007669"/>
    <property type="project" value="InterPro"/>
</dbReference>
<dbReference type="EC" id="3.2.1.14" evidence="2"/>
<comment type="similarity">
    <text evidence="6">Belongs to the glycosyl hydrolase 18 family.</text>
</comment>
<evidence type="ECO:0000256" key="5">
    <source>
        <dbReference type="RuleBase" id="RU000489"/>
    </source>
</evidence>
<evidence type="ECO:0000256" key="3">
    <source>
        <dbReference type="ARBA" id="ARBA00022801"/>
    </source>
</evidence>
<dbReference type="SMART" id="SM00636">
    <property type="entry name" value="Glyco_18"/>
    <property type="match status" value="1"/>
</dbReference>
<dbReference type="InterPro" id="IPR011583">
    <property type="entry name" value="Chitinase_II/V-like_cat"/>
</dbReference>
<feature type="chain" id="PRO_5011644217" description="chitinase" evidence="7">
    <location>
        <begin position="18"/>
        <end position="340"/>
    </location>
</feature>
<dbReference type="Pfam" id="PF00704">
    <property type="entry name" value="Glyco_hydro_18"/>
    <property type="match status" value="1"/>
</dbReference>
<dbReference type="RefSeq" id="WP_176767611.1">
    <property type="nucleotide sequence ID" value="NZ_FNHH01000005.1"/>
</dbReference>
<evidence type="ECO:0000256" key="4">
    <source>
        <dbReference type="ARBA" id="ARBA00023295"/>
    </source>
</evidence>
<dbReference type="Gene3D" id="3.20.20.80">
    <property type="entry name" value="Glycosidases"/>
    <property type="match status" value="1"/>
</dbReference>
<dbReference type="InterPro" id="IPR050314">
    <property type="entry name" value="Glycosyl_Hydrlase_18"/>
</dbReference>
<evidence type="ECO:0000256" key="2">
    <source>
        <dbReference type="ARBA" id="ARBA00012729"/>
    </source>
</evidence>
<gene>
    <name evidence="9" type="ORF">SAMN05421813_10537</name>
</gene>
<evidence type="ECO:0000256" key="7">
    <source>
        <dbReference type="SAM" id="SignalP"/>
    </source>
</evidence>
<dbReference type="EMBL" id="FNHH01000005">
    <property type="protein sequence ID" value="SDM03771.1"/>
    <property type="molecule type" value="Genomic_DNA"/>
</dbReference>
<evidence type="ECO:0000259" key="8">
    <source>
        <dbReference type="PROSITE" id="PS51910"/>
    </source>
</evidence>
<evidence type="ECO:0000313" key="10">
    <source>
        <dbReference type="Proteomes" id="UP000199226"/>
    </source>
</evidence>
<dbReference type="InterPro" id="IPR001579">
    <property type="entry name" value="Glyco_hydro_18_chit_AS"/>
</dbReference>
<dbReference type="Gene3D" id="3.40.5.30">
    <property type="entry name" value="(Trans)glycosidases - domain 2"/>
    <property type="match status" value="1"/>
</dbReference>
<dbReference type="STRING" id="990371.SAMN05421813_10537"/>
<dbReference type="GO" id="GO:0005975">
    <property type="term" value="P:carbohydrate metabolic process"/>
    <property type="evidence" value="ECO:0007669"/>
    <property type="project" value="InterPro"/>
</dbReference>
<keyword evidence="3 5" id="KW-0378">Hydrolase</keyword>
<evidence type="ECO:0000256" key="1">
    <source>
        <dbReference type="ARBA" id="ARBA00000822"/>
    </source>
</evidence>
<dbReference type="PANTHER" id="PTHR11177">
    <property type="entry name" value="CHITINASE"/>
    <property type="match status" value="1"/>
</dbReference>
<name>A0A1G9PZ56_9SPHI</name>
<proteinExistence type="inferred from homology"/>
<dbReference type="AlphaFoldDB" id="A0A1G9PZ56"/>
<dbReference type="Proteomes" id="UP000199226">
    <property type="component" value="Unassembled WGS sequence"/>
</dbReference>
<reference evidence="10" key="1">
    <citation type="submission" date="2016-10" db="EMBL/GenBank/DDBJ databases">
        <authorList>
            <person name="Varghese N."/>
            <person name="Submissions S."/>
        </authorList>
    </citation>
    <scope>NUCLEOTIDE SEQUENCE [LARGE SCALE GENOMIC DNA]</scope>
    <source>
        <strain evidence="10">DSM 24536</strain>
    </source>
</reference>
<dbReference type="InterPro" id="IPR001223">
    <property type="entry name" value="Glyco_hydro18_cat"/>
</dbReference>
<dbReference type="GO" id="GO:0008843">
    <property type="term" value="F:endochitinase activity"/>
    <property type="evidence" value="ECO:0007669"/>
    <property type="project" value="UniProtKB-EC"/>
</dbReference>
<dbReference type="InterPro" id="IPR017853">
    <property type="entry name" value="GH"/>
</dbReference>
<dbReference type="PROSITE" id="PS51910">
    <property type="entry name" value="GH18_2"/>
    <property type="match status" value="1"/>
</dbReference>
<protein>
    <recommendedName>
        <fullName evidence="2">chitinase</fullName>
        <ecNumber evidence="2">3.2.1.14</ecNumber>
    </recommendedName>
</protein>